<dbReference type="PANTHER" id="PTHR11751">
    <property type="entry name" value="ALANINE AMINOTRANSFERASE"/>
    <property type="match status" value="1"/>
</dbReference>
<evidence type="ECO:0000313" key="12">
    <source>
        <dbReference type="Proteomes" id="UP000037510"/>
    </source>
</evidence>
<proteinExistence type="inferred from homology"/>
<dbReference type="InterPro" id="IPR015424">
    <property type="entry name" value="PyrdxlP-dep_Trfase"/>
</dbReference>
<evidence type="ECO:0000256" key="3">
    <source>
        <dbReference type="ARBA" id="ARBA00022576"/>
    </source>
</evidence>
<evidence type="ECO:0000256" key="9">
    <source>
        <dbReference type="ARBA" id="ARBA00047412"/>
    </source>
</evidence>
<dbReference type="AlphaFoldDB" id="A0A0L7LFF6"/>
<dbReference type="InterPro" id="IPR015421">
    <property type="entry name" value="PyrdxlP-dep_Trfase_major"/>
</dbReference>
<dbReference type="Pfam" id="PF00155">
    <property type="entry name" value="Aminotran_1_2"/>
    <property type="match status" value="1"/>
</dbReference>
<dbReference type="UniPathway" id="UPA00528">
    <property type="reaction ID" value="UER00586"/>
</dbReference>
<comment type="cofactor">
    <cofactor evidence="1">
        <name>pyridoxal 5'-phosphate</name>
        <dbReference type="ChEBI" id="CHEBI:597326"/>
    </cofactor>
</comment>
<dbReference type="Gene3D" id="3.40.640.10">
    <property type="entry name" value="Type I PLP-dependent aspartate aminotransferase-like (Major domain)"/>
    <property type="match status" value="1"/>
</dbReference>
<dbReference type="CDD" id="cd00609">
    <property type="entry name" value="AAT_like"/>
    <property type="match status" value="1"/>
</dbReference>
<reference evidence="11 12" key="1">
    <citation type="journal article" date="2015" name="Genome Biol. Evol.">
        <title>The genome of winter moth (Operophtera brumata) provides a genomic perspective on sexual dimorphism and phenology.</title>
        <authorList>
            <person name="Derks M.F."/>
            <person name="Smit S."/>
            <person name="Salis L."/>
            <person name="Schijlen E."/>
            <person name="Bossers A."/>
            <person name="Mateman C."/>
            <person name="Pijl A.S."/>
            <person name="de Ridder D."/>
            <person name="Groenen M.A."/>
            <person name="Visser M.E."/>
            <person name="Megens H.J."/>
        </authorList>
    </citation>
    <scope>NUCLEOTIDE SEQUENCE [LARGE SCALE GENOMIC DNA]</scope>
    <source>
        <strain evidence="11">WM2013NL</strain>
        <tissue evidence="11">Head and thorax</tissue>
    </source>
</reference>
<comment type="pathway">
    <text evidence="6">Amino-acid degradation; L-alanine degradation via transaminase pathway; pyruvate from L-alanine: step 1/1.</text>
</comment>
<organism evidence="11 12">
    <name type="scientific">Operophtera brumata</name>
    <name type="common">Winter moth</name>
    <name type="synonym">Phalaena brumata</name>
    <dbReference type="NCBI Taxonomy" id="104452"/>
    <lineage>
        <taxon>Eukaryota</taxon>
        <taxon>Metazoa</taxon>
        <taxon>Ecdysozoa</taxon>
        <taxon>Arthropoda</taxon>
        <taxon>Hexapoda</taxon>
        <taxon>Insecta</taxon>
        <taxon>Pterygota</taxon>
        <taxon>Neoptera</taxon>
        <taxon>Endopterygota</taxon>
        <taxon>Lepidoptera</taxon>
        <taxon>Glossata</taxon>
        <taxon>Ditrysia</taxon>
        <taxon>Geometroidea</taxon>
        <taxon>Geometridae</taxon>
        <taxon>Larentiinae</taxon>
        <taxon>Operophtera</taxon>
    </lineage>
</organism>
<feature type="non-terminal residue" evidence="11">
    <location>
        <position position="386"/>
    </location>
</feature>
<evidence type="ECO:0000256" key="1">
    <source>
        <dbReference type="ARBA" id="ARBA00001933"/>
    </source>
</evidence>
<comment type="similarity">
    <text evidence="7">Belongs to the class-I pyridoxal-phosphate-dependent aminotransferase family. Alanine aminotransferase subfamily.</text>
</comment>
<dbReference type="InterPro" id="IPR045088">
    <property type="entry name" value="ALAT1/2-like"/>
</dbReference>
<dbReference type="InterPro" id="IPR004839">
    <property type="entry name" value="Aminotransferase_I/II_large"/>
</dbReference>
<name>A0A0L7LFF6_OPEBR</name>
<protein>
    <recommendedName>
        <fullName evidence="8">alanine transaminase</fullName>
        <ecNumber evidence="8">2.6.1.2</ecNumber>
    </recommendedName>
</protein>
<evidence type="ECO:0000256" key="7">
    <source>
        <dbReference type="ARBA" id="ARBA00025785"/>
    </source>
</evidence>
<keyword evidence="3 11" id="KW-0032">Aminotransferase</keyword>
<dbReference type="Gene3D" id="3.90.1150.10">
    <property type="entry name" value="Aspartate Aminotransferase, domain 1"/>
    <property type="match status" value="2"/>
</dbReference>
<dbReference type="GO" id="GO:0004021">
    <property type="term" value="F:L-alanine:2-oxoglutarate aminotransferase activity"/>
    <property type="evidence" value="ECO:0007669"/>
    <property type="project" value="UniProtKB-EC"/>
</dbReference>
<dbReference type="GO" id="GO:0030170">
    <property type="term" value="F:pyridoxal phosphate binding"/>
    <property type="evidence" value="ECO:0007669"/>
    <property type="project" value="InterPro"/>
</dbReference>
<keyword evidence="12" id="KW-1185">Reference proteome</keyword>
<evidence type="ECO:0000256" key="2">
    <source>
        <dbReference type="ARBA" id="ARBA00011738"/>
    </source>
</evidence>
<dbReference type="Gene3D" id="1.10.287.1970">
    <property type="match status" value="1"/>
</dbReference>
<comment type="catalytic activity">
    <reaction evidence="9">
        <text>L-alanine + 2-oxoglutarate = pyruvate + L-glutamate</text>
        <dbReference type="Rhea" id="RHEA:19453"/>
        <dbReference type="ChEBI" id="CHEBI:15361"/>
        <dbReference type="ChEBI" id="CHEBI:16810"/>
        <dbReference type="ChEBI" id="CHEBI:29985"/>
        <dbReference type="ChEBI" id="CHEBI:57972"/>
        <dbReference type="EC" id="2.6.1.2"/>
    </reaction>
</comment>
<comment type="subunit">
    <text evidence="2">Homodimer.</text>
</comment>
<evidence type="ECO:0000256" key="5">
    <source>
        <dbReference type="ARBA" id="ARBA00022898"/>
    </source>
</evidence>
<dbReference type="SUPFAM" id="SSF53383">
    <property type="entry name" value="PLP-dependent transferases"/>
    <property type="match status" value="1"/>
</dbReference>
<dbReference type="InterPro" id="IPR015422">
    <property type="entry name" value="PyrdxlP-dep_Trfase_small"/>
</dbReference>
<dbReference type="GO" id="GO:0042853">
    <property type="term" value="P:L-alanine catabolic process"/>
    <property type="evidence" value="ECO:0007669"/>
    <property type="project" value="UniProtKB-UniPathway"/>
</dbReference>
<sequence length="386" mass="42410">MIRSASRVLAGVVLSLERSHLTGSRNSRSMSSKAITLENVNPNIVKLEYAVRGPLVIRAGEIEKELEKGAKKPFKKVIRANIGDAHAMGQVPITFIRQVLSCVIYPPFIKTAGFPEDVSQRARDILGACEYGNQDGHPARWEDVCLSGGTTTAIKNCLQLLCNDIGGKTSGVLVPIPQYPLYSASIAEYGLAQVGYYLDEDNNWGLDVKELERAIAAADCIVRALVVINPGNPTGQVLTRTNIEDVIKFAHKHKLFLFADEVYQENVYAKGSEFFAFKKHNPPCWRPSCRPARGTRGSAACAGAGWNSSISTRRFKHSCSSASPPCCVPPRSGRPPWTVRPPQKGEPSYELFMKEKTQVLASLKQRAELIADSFNQMKGFKCNVVQ</sequence>
<comment type="caution">
    <text evidence="11">The sequence shown here is derived from an EMBL/GenBank/DDBJ whole genome shotgun (WGS) entry which is preliminary data.</text>
</comment>
<dbReference type="STRING" id="104452.A0A0L7LFF6"/>
<dbReference type="PANTHER" id="PTHR11751:SF29">
    <property type="entry name" value="ALANINE TRANSAMINASE"/>
    <property type="match status" value="1"/>
</dbReference>
<evidence type="ECO:0000256" key="6">
    <source>
        <dbReference type="ARBA" id="ARBA00025708"/>
    </source>
</evidence>
<feature type="domain" description="Aminotransferase class I/classII large" evidence="10">
    <location>
        <begin position="137"/>
        <end position="270"/>
    </location>
</feature>
<evidence type="ECO:0000256" key="4">
    <source>
        <dbReference type="ARBA" id="ARBA00022679"/>
    </source>
</evidence>
<dbReference type="EMBL" id="JTDY01001298">
    <property type="protein sequence ID" value="KOB74273.1"/>
    <property type="molecule type" value="Genomic_DNA"/>
</dbReference>
<evidence type="ECO:0000313" key="11">
    <source>
        <dbReference type="EMBL" id="KOB74273.1"/>
    </source>
</evidence>
<dbReference type="FunFam" id="3.40.640.10:FF:000236">
    <property type="entry name" value="Alanine aminotransferase 2"/>
    <property type="match status" value="1"/>
</dbReference>
<dbReference type="EC" id="2.6.1.2" evidence="8"/>
<keyword evidence="4 11" id="KW-0808">Transferase</keyword>
<evidence type="ECO:0000259" key="10">
    <source>
        <dbReference type="Pfam" id="PF00155"/>
    </source>
</evidence>
<keyword evidence="5" id="KW-0663">Pyridoxal phosphate</keyword>
<accession>A0A0L7LFF6</accession>
<evidence type="ECO:0000256" key="8">
    <source>
        <dbReference type="ARBA" id="ARBA00026106"/>
    </source>
</evidence>
<dbReference type="Proteomes" id="UP000037510">
    <property type="component" value="Unassembled WGS sequence"/>
</dbReference>
<gene>
    <name evidence="11" type="ORF">OBRU01_04555</name>
</gene>